<comment type="caution">
    <text evidence="1">The sequence shown here is derived from an EMBL/GenBank/DDBJ whole genome shotgun (WGS) entry which is preliminary data.</text>
</comment>
<gene>
    <name evidence="1" type="ORF">JMJ56_18680</name>
</gene>
<dbReference type="Proteomes" id="UP000660885">
    <property type="component" value="Unassembled WGS sequence"/>
</dbReference>
<evidence type="ECO:0000313" key="2">
    <source>
        <dbReference type="Proteomes" id="UP000660885"/>
    </source>
</evidence>
<dbReference type="EMBL" id="JAETWB010000010">
    <property type="protein sequence ID" value="MBL6080051.1"/>
    <property type="molecule type" value="Genomic_DNA"/>
</dbReference>
<evidence type="ECO:0000313" key="1">
    <source>
        <dbReference type="EMBL" id="MBL6080051.1"/>
    </source>
</evidence>
<accession>A0ABS1U9V0</accession>
<reference evidence="1 2" key="1">
    <citation type="submission" date="2021-01" db="EMBL/GenBank/DDBJ databases">
        <title>Belnapia mucosa sp. nov. and Belnapia arida sp. nov., isolated from the Tabernas Desert (Almeria, Spain).</title>
        <authorList>
            <person name="Molina-Menor E."/>
            <person name="Vidal-Verdu A."/>
            <person name="Calonge A."/>
            <person name="Satari L."/>
            <person name="Pereto J."/>
            <person name="Porcar M."/>
        </authorList>
    </citation>
    <scope>NUCLEOTIDE SEQUENCE [LARGE SCALE GENOMIC DNA]</scope>
    <source>
        <strain evidence="1 2">T18</strain>
    </source>
</reference>
<name>A0ABS1U9V0_9PROT</name>
<protein>
    <submittedName>
        <fullName evidence="1">Uncharacterized protein</fullName>
    </submittedName>
</protein>
<keyword evidence="2" id="KW-1185">Reference proteome</keyword>
<dbReference type="RefSeq" id="WP_202833290.1">
    <property type="nucleotide sequence ID" value="NZ_JAETWB010000010.1"/>
</dbReference>
<proteinExistence type="predicted"/>
<sequence length="235" mass="25375">MPGPMGVSEFTGLVNSNRFSDKDQVLTRQSAMGTAFATVRNFPNRVRQFFGTASARADNRAAVESLFSALKETYGQALSERAILSSRPDIRRSPDGTLVMNSGKPLSIRRTRAILAAAALDVQTQVAGVASRFIPSPPGQNPNLRNRMQFVSDRLFPGVAEHAGVSPSLSPAQHRAYAAMLTERVAAQVRNARAADRDPSIEEARQAAVEILREISTMSSRELEANSIQRPGGAP</sequence>
<organism evidence="1 2">
    <name type="scientific">Belnapia arida</name>
    <dbReference type="NCBI Taxonomy" id="2804533"/>
    <lineage>
        <taxon>Bacteria</taxon>
        <taxon>Pseudomonadati</taxon>
        <taxon>Pseudomonadota</taxon>
        <taxon>Alphaproteobacteria</taxon>
        <taxon>Acetobacterales</taxon>
        <taxon>Roseomonadaceae</taxon>
        <taxon>Belnapia</taxon>
    </lineage>
</organism>